<sequence>MTACTPIPRDLYRRAEADAGEIRLALTGRLKSRRPVEVLDPDWELHPRTGRASTVAVVSALCCGEHDVPEHAWPEVLRLYCPTAWRMPAEAGISFEQWNTGRCETVLSSRIGATANAELGGYAVFAAMDVPVVAEVVAVLGAIPTFT</sequence>
<evidence type="ECO:0000313" key="2">
    <source>
        <dbReference type="Proteomes" id="UP001597542"/>
    </source>
</evidence>
<keyword evidence="2" id="KW-1185">Reference proteome</keyword>
<protein>
    <submittedName>
        <fullName evidence="1">Uncharacterized protein</fullName>
    </submittedName>
</protein>
<reference evidence="2" key="1">
    <citation type="journal article" date="2019" name="Int. J. Syst. Evol. Microbiol.">
        <title>The Global Catalogue of Microorganisms (GCM) 10K type strain sequencing project: providing services to taxonomists for standard genome sequencing and annotation.</title>
        <authorList>
            <consortium name="The Broad Institute Genomics Platform"/>
            <consortium name="The Broad Institute Genome Sequencing Center for Infectious Disease"/>
            <person name="Wu L."/>
            <person name="Ma J."/>
        </authorList>
    </citation>
    <scope>NUCLEOTIDE SEQUENCE [LARGE SCALE GENOMIC DNA]</scope>
    <source>
        <strain evidence="2">CGMCC 4.7638</strain>
    </source>
</reference>
<dbReference type="EMBL" id="JBHUKQ010000032">
    <property type="protein sequence ID" value="MFD2487761.1"/>
    <property type="molecule type" value="Genomic_DNA"/>
</dbReference>
<organism evidence="1 2">
    <name type="scientific">Amycolatopsis albidoflavus</name>
    <dbReference type="NCBI Taxonomy" id="102226"/>
    <lineage>
        <taxon>Bacteria</taxon>
        <taxon>Bacillati</taxon>
        <taxon>Actinomycetota</taxon>
        <taxon>Actinomycetes</taxon>
        <taxon>Pseudonocardiales</taxon>
        <taxon>Pseudonocardiaceae</taxon>
        <taxon>Amycolatopsis</taxon>
    </lineage>
</organism>
<evidence type="ECO:0000313" key="1">
    <source>
        <dbReference type="EMBL" id="MFD2487761.1"/>
    </source>
</evidence>
<dbReference type="RefSeq" id="WP_344266900.1">
    <property type="nucleotide sequence ID" value="NZ_BAAAHV010000005.1"/>
</dbReference>
<gene>
    <name evidence="1" type="ORF">ACFSUT_46325</name>
</gene>
<name>A0ABW5IE88_9PSEU</name>
<dbReference type="Proteomes" id="UP001597542">
    <property type="component" value="Unassembled WGS sequence"/>
</dbReference>
<proteinExistence type="predicted"/>
<accession>A0ABW5IE88</accession>
<comment type="caution">
    <text evidence="1">The sequence shown here is derived from an EMBL/GenBank/DDBJ whole genome shotgun (WGS) entry which is preliminary data.</text>
</comment>